<evidence type="ECO:0000313" key="1">
    <source>
        <dbReference type="EMBL" id="MEL0538631.1"/>
    </source>
</evidence>
<keyword evidence="2" id="KW-1185">Reference proteome</keyword>
<name>A0ABU9EYR6_9STAP</name>
<evidence type="ECO:0000313" key="2">
    <source>
        <dbReference type="Proteomes" id="UP001380601"/>
    </source>
</evidence>
<proteinExistence type="predicted"/>
<dbReference type="EMBL" id="JBBWSC010000008">
    <property type="protein sequence ID" value="MEL0538631.1"/>
    <property type="molecule type" value="Genomic_DNA"/>
</dbReference>
<gene>
    <name evidence="1" type="ORF">AADA34_07920</name>
</gene>
<organism evidence="1 2">
    <name type="scientific">Staphylococcus debuckii</name>
    <dbReference type="NCBI Taxonomy" id="2044912"/>
    <lineage>
        <taxon>Bacteria</taxon>
        <taxon>Bacillati</taxon>
        <taxon>Bacillota</taxon>
        <taxon>Bacilli</taxon>
        <taxon>Bacillales</taxon>
        <taxon>Staphylococcaceae</taxon>
        <taxon>Staphylococcus</taxon>
    </lineage>
</organism>
<sequence length="147" mass="17716">MVETRQHPVIIYMKSYPHQCFQVECVYNIFRKLTKHSIKKYLDLLVRMHPLPKNVFSSDLKQLLNIRKHLPLIVDTKTILFPIKHTQAALQYFINGMQITSIKPEQQHTRVIFSNGQHLIIHAPYNYVHRKWLECIFLHYFMFIVRD</sequence>
<dbReference type="Proteomes" id="UP001380601">
    <property type="component" value="Unassembled WGS sequence"/>
</dbReference>
<comment type="caution">
    <text evidence="1">The sequence shown here is derived from an EMBL/GenBank/DDBJ whole genome shotgun (WGS) entry which is preliminary data.</text>
</comment>
<reference evidence="1 2" key="1">
    <citation type="submission" date="2024-04" db="EMBL/GenBank/DDBJ databases">
        <title>Staphylococcus debuckii a clinical isolate.</title>
        <authorList>
            <person name="Magnan C."/>
            <person name="Plumet L."/>
            <person name="Morsli M."/>
            <person name="Molle V."/>
            <person name="Lavigne J.-P."/>
        </authorList>
    </citation>
    <scope>NUCLEOTIDE SEQUENCE [LARGE SCALE GENOMIC DNA]</scope>
    <source>
        <strain evidence="1 2">NSD001</strain>
    </source>
</reference>
<accession>A0ABU9EYR6</accession>
<protein>
    <submittedName>
        <fullName evidence="1">Competence protein ComK</fullName>
    </submittedName>
</protein>
<dbReference type="RefSeq" id="WP_123144961.1">
    <property type="nucleotide sequence ID" value="NZ_CP033460.1"/>
</dbReference>